<dbReference type="PROSITE" id="PS00012">
    <property type="entry name" value="PHOSPHOPANTETHEINE"/>
    <property type="match status" value="1"/>
</dbReference>
<dbReference type="PROSITE" id="PS52004">
    <property type="entry name" value="KS3_2"/>
    <property type="match status" value="1"/>
</dbReference>
<dbReference type="InterPro" id="IPR049900">
    <property type="entry name" value="PKS_mFAS_DH"/>
</dbReference>
<dbReference type="SUPFAM" id="SSF53901">
    <property type="entry name" value="Thiolase-like"/>
    <property type="match status" value="1"/>
</dbReference>
<name>A0A6I4VW20_9BACL</name>
<dbReference type="InterPro" id="IPR049552">
    <property type="entry name" value="PKS_DH_N"/>
</dbReference>
<dbReference type="SMART" id="SM00825">
    <property type="entry name" value="PKS_KS"/>
    <property type="match status" value="1"/>
</dbReference>
<dbReference type="InterPro" id="IPR020841">
    <property type="entry name" value="PKS_Beta-ketoAc_synthase_dom"/>
</dbReference>
<keyword evidence="4" id="KW-0597">Phosphoprotein</keyword>
<evidence type="ECO:0000313" key="10">
    <source>
        <dbReference type="Proteomes" id="UP000430692"/>
    </source>
</evidence>
<dbReference type="InterPro" id="IPR036736">
    <property type="entry name" value="ACP-like_sf"/>
</dbReference>
<feature type="domain" description="Ketosynthase family 3 (KS3)" evidence="7">
    <location>
        <begin position="3"/>
        <end position="463"/>
    </location>
</feature>
<dbReference type="InterPro" id="IPR006162">
    <property type="entry name" value="Ppantetheine_attach_site"/>
</dbReference>
<evidence type="ECO:0000256" key="4">
    <source>
        <dbReference type="ARBA" id="ARBA00022553"/>
    </source>
</evidence>
<dbReference type="Pfam" id="PF14765">
    <property type="entry name" value="PS-DH"/>
    <property type="match status" value="1"/>
</dbReference>
<dbReference type="Pfam" id="PF00109">
    <property type="entry name" value="ketoacyl-synt"/>
    <property type="match status" value="1"/>
</dbReference>
<dbReference type="SMART" id="SM00827">
    <property type="entry name" value="PKS_AT"/>
    <property type="match status" value="1"/>
</dbReference>
<dbReference type="Gene3D" id="3.40.366.10">
    <property type="entry name" value="Malonyl-Coenzyme A Acyl Carrier Protein, domain 2"/>
    <property type="match status" value="1"/>
</dbReference>
<sequence>MNHNQIAVIGIGNYYPGAKNPKDLWRNILARRRQFRKMPDQRLPLSEYFDADPTTPDKTYGEYAAVIDDFQFDWASKRIPKITYESTDIVHWLALEIANQALEDAGLSKGSIQQEKTGVIVGNSLTGEFMRSYAMRLRWPFVKKVLRATGAQQGLSHQMLSKLEEDMEKVYKSVFAPVSEDTLAGNLSNTIAGRICNYFDLHGGGYVVDGACSSSLLAVATAADKLVNGDLDLAIAGGVDISLDPLEIVGFAKTKALTDKDMNVFDQFSSGFIPGEGSGFIILKRLEDARRDGDYVYSVLRGWGISSDGKGGITAPKVSGQALALKRAYDMAGYSPHELDFIEAHGTGTTVGDRVELESITTVMEMFGTPDKRSLGVTSFKSLVGHTKAAAGIGGLIKAILSVNQRVMVPTAGCKIANEVFEKKAQMLYPILEGEVYAPDRVMKAGVSAMGFGGINCHITLESGDLPKEDLKTDISESKLLVSSQDTELFIFTANNQEELRKKIKHVSVLSIGMSIAELSDLAHHLIRDVHKQAKYRAALIANHPKQLTNRLEKLENKLLKETLKLNSPIYDVENEIWISYQQDALHKIGFLFPGQGSQFINMGRVLIQRFDWAKEIADAAWNHMPEADKIVFRNLDKKIDQEELKNWEKELRKTEYSQITICLVSVIWFEYLKRLGINPSIVAGHSLGELSALYVSGAYDASTLFHLAKIRGEAMAAPVEDAGVMASLVCSPSKAKQLLSKIEGYVVIANLNSEKQIVISGEKEAVYQVVDLAKEEQIQTYLLPVSNAFHSELVQEAADQLNNLSYLNEDVKLYIPFVSGIDGSEWNELKVSEDSNYFSKQVISQVRFIDVLDTLREKCDLLVEVGPGRVLSGLVQHDPSYPIDCMPVESKMGHIQDLQHLLALYFIQGGEVNWEVLYENRLVEPFVPAKDKHFIINPVELPLQIDDQTINMDSETNTNISPFLVKNSGIPSVDLENYLQTRGDFIFDVIRSDMKHQVTLTDEIEIPKRIKDHEEVYSPPKSPELLKEAINNDNISEFINGVIRQEASNITGYSLESISMRHHVLDDLNLDSIKSADFVTRIFQKLEVSHQIDPTEYSSATLEEIAEVIVKLYQAAEDKRTNSGLAEVIFAEVAKFTGFNETSLKLEYRLLEDLNLDSIKSAELLSQIVKALKIKDVVDVTEYANASLIEIIDGLGKFIKKDIQNERSISRAKGATSLKNPKEIIIQEVAKFTGFNETSLKMEYRLLDDLNLDSIKSAELLSLIIKALEISEVVDVTEYANASITEIVDRLSTVNRNGIQKSQRDTSLKKPEEIIIQEVAKFTGFNETSLKMEYRLLDDLNLDSIKSAELLSLIIKALEITEVVDVTEYANASIKEVYEKLGKYYGKAQEEEIVTSAPIDSASVPNAMLDTSANSKVAFDLRTEEVKQNPVNWVREFVLEYIKAPRSNRNLNFSNKDSFLIVTDQFRNKLAQELGQLLQKYDVKNTITTFSKLKQSYVLKQKAFSHIVVILPKTDLRNDSESMIDRLQSVIQPGLEYGLRASITYIQYGGGKFGSDLNQVPLRASTAKAFASSLHQERPNAKIRVIDLHIRLKAAEIVKDILFEIADPEPFIAVGFDKYKQRYISFSTVQNPAVYAPRQLSWNAQDVILVTGGAKGITAECMLGVAATIQAKIALVGTSSIDQSEVQKNINRFRELGVDCQYYQCDITKADQVIQLIEQVRAEQGEITCFVHGAANLKSKRAEQITKEAFLHEIAPKVTGAKNILESLNDHSLKLVVGFSSLAGVSGMAGNTSYGYSNEVLQLMMKNFKNLHPNTQMLVISFGLWDEVGMGTKGGVTQYLEKKGIYPISVAEGVKRFVHLFKHNPESNHIILTSRIKDFPTWLPKPVDRRQSYRFIDEVVYDHPNVEVIVKHHLKSSDDFIQDHLFNGTYLLPGVFGMEAMAQAVSFVTGINDFSNVLIRNIQFKSPVIVDKEQGTTIEIRALVLEDGNVRTEIRSETSGFQKIHFSAEFSFQNVEAVHEELVFPEKALNLDIETDFYQPIMFHGSRYYRITSIYDAFFDQEKGLGRTLFSVRGVNYADFLLGDPYLQDALLQSGRIIAPQDLFLPVEIEEYRKIEANQSHGIWRGIAKFVKQVDQQYIFSIVLLDEYNRVVQQISDYKVHILEHFPALPTANELVDLSYTNENRIKEALNTYVIDDEDCCIPEIGINVLPGIHQDSKEVRHQRVEALFKSVARKKGLNPAVELSWKETGKPFIYTNDLKPNEMDVSIAHDDDFTMCVIDVGAQGCDILPIEHREEEKWIAIFPMDCVVILNDLQDQGDTLDTAGSRIWTCLEAAKKASGQHVQKIELFHRIENVVELIAYTKTSFYHVITVPVQLTSGIPRMIAFVKKEQDISIQEEVNELKKPSTNLYGYDDQEKGFVYRFPVVFEDSSTISRRVNFSSYAKWMGKVREMFVSGIMEKVKAQMASGIWGMATNFSQTEVFGEAKSDDIIEAHLQLEFLRDDSYVQYVCHWHKVLENGELERIAMTRQGMTWVEITGHGEVKKSSYPPYFIKFFKERLPGSVLQESVNESMVLSPEKLGKLLYEVKSGPDNRAILNKIAFETSLEESNLVGNVYFANYTIWQNVLRDKYFYQLAPELYRGIGELGEWIPIHNNVQHLREAMPFDTIVVEMSLAARYEFGVKLFFEYFKLEENGTKRKLSFGEQDVIWMNRDDKGMLHSANIPLKISEALKK</sequence>
<dbReference type="RefSeq" id="WP_160799255.1">
    <property type="nucleotide sequence ID" value="NZ_WUUL01000001.1"/>
</dbReference>
<dbReference type="SUPFAM" id="SSF47336">
    <property type="entry name" value="ACP-like"/>
    <property type="match status" value="2"/>
</dbReference>
<dbReference type="InterPro" id="IPR014030">
    <property type="entry name" value="Ketoacyl_synth_N"/>
</dbReference>
<organism evidence="9 10">
    <name type="scientific">Shimazuella alba</name>
    <dbReference type="NCBI Taxonomy" id="2690964"/>
    <lineage>
        <taxon>Bacteria</taxon>
        <taxon>Bacillati</taxon>
        <taxon>Bacillota</taxon>
        <taxon>Bacilli</taxon>
        <taxon>Bacillales</taxon>
        <taxon>Thermoactinomycetaceae</taxon>
        <taxon>Shimazuella</taxon>
    </lineage>
</organism>
<comment type="caution">
    <text evidence="9">The sequence shown here is derived from an EMBL/GenBank/DDBJ whole genome shotgun (WGS) entry which is preliminary data.</text>
</comment>
<feature type="active site" description="Proton donor; for dehydratase activity" evidence="6">
    <location>
        <position position="2090"/>
    </location>
</feature>
<dbReference type="Pfam" id="PF00698">
    <property type="entry name" value="Acyl_transf_1"/>
    <property type="match status" value="1"/>
</dbReference>
<dbReference type="GO" id="GO:0004312">
    <property type="term" value="F:fatty acid synthase activity"/>
    <property type="evidence" value="ECO:0007669"/>
    <property type="project" value="TreeGrafter"/>
</dbReference>
<dbReference type="PROSITE" id="PS52019">
    <property type="entry name" value="PKS_MFAS_DH"/>
    <property type="match status" value="1"/>
</dbReference>
<dbReference type="Gene3D" id="3.10.129.110">
    <property type="entry name" value="Polyketide synthase dehydratase"/>
    <property type="match status" value="1"/>
</dbReference>
<dbReference type="InterPro" id="IPR014043">
    <property type="entry name" value="Acyl_transferase_dom"/>
</dbReference>
<dbReference type="SUPFAM" id="SSF51735">
    <property type="entry name" value="NAD(P)-binding Rossmann-fold domains"/>
    <property type="match status" value="1"/>
</dbReference>
<dbReference type="InterPro" id="IPR036291">
    <property type="entry name" value="NAD(P)-bd_dom_sf"/>
</dbReference>
<protein>
    <submittedName>
        <fullName evidence="9">SDR family NAD(P)-dependent oxidoreductase</fullName>
    </submittedName>
</protein>
<keyword evidence="10" id="KW-1185">Reference proteome</keyword>
<dbReference type="GO" id="GO:0006633">
    <property type="term" value="P:fatty acid biosynthetic process"/>
    <property type="evidence" value="ECO:0007669"/>
    <property type="project" value="TreeGrafter"/>
</dbReference>
<dbReference type="Pfam" id="PF08659">
    <property type="entry name" value="KR"/>
    <property type="match status" value="1"/>
</dbReference>
<evidence type="ECO:0000256" key="3">
    <source>
        <dbReference type="ARBA" id="ARBA00022450"/>
    </source>
</evidence>
<dbReference type="Pfam" id="PF02801">
    <property type="entry name" value="Ketoacyl-synt_C"/>
    <property type="match status" value="1"/>
</dbReference>
<dbReference type="InterPro" id="IPR049551">
    <property type="entry name" value="PKS_DH_C"/>
</dbReference>
<evidence type="ECO:0000256" key="1">
    <source>
        <dbReference type="ARBA" id="ARBA00003299"/>
    </source>
</evidence>
<dbReference type="InterPro" id="IPR029069">
    <property type="entry name" value="HotDog_dom_sf"/>
</dbReference>
<reference evidence="9 10" key="1">
    <citation type="submission" date="2019-12" db="EMBL/GenBank/DDBJ databases">
        <title>Whole-genome analyses of novel actinobacteria.</title>
        <authorList>
            <person name="Sahin N."/>
            <person name="Saygin H."/>
        </authorList>
    </citation>
    <scope>NUCLEOTIDE SEQUENCE [LARGE SCALE GENOMIC DNA]</scope>
    <source>
        <strain evidence="9 10">KC615</strain>
    </source>
</reference>
<feature type="domain" description="PKS/mFAS DH" evidence="8">
    <location>
        <begin position="1894"/>
        <end position="2170"/>
    </location>
</feature>
<feature type="region of interest" description="N-terminal hotdog fold" evidence="6">
    <location>
        <begin position="1894"/>
        <end position="2018"/>
    </location>
</feature>
<dbReference type="SUPFAM" id="SSF55048">
    <property type="entry name" value="Probable ACP-binding domain of malonyl-CoA ACP transacylase"/>
    <property type="match status" value="1"/>
</dbReference>
<evidence type="ECO:0000256" key="6">
    <source>
        <dbReference type="PROSITE-ProRule" id="PRU01363"/>
    </source>
</evidence>
<dbReference type="InterPro" id="IPR001227">
    <property type="entry name" value="Ac_transferase_dom_sf"/>
</dbReference>
<dbReference type="InterPro" id="IPR057326">
    <property type="entry name" value="KR_dom"/>
</dbReference>
<feature type="region of interest" description="C-terminal hotdog fold" evidence="6">
    <location>
        <begin position="2030"/>
        <end position="2170"/>
    </location>
</feature>
<proteinExistence type="predicted"/>
<dbReference type="Gene3D" id="3.40.50.720">
    <property type="entry name" value="NAD(P)-binding Rossmann-like Domain"/>
    <property type="match status" value="1"/>
</dbReference>
<dbReference type="InterPro" id="IPR014031">
    <property type="entry name" value="Ketoacyl_synth_C"/>
</dbReference>
<gene>
    <name evidence="9" type="ORF">GSM42_00245</name>
</gene>
<dbReference type="InterPro" id="IPR013968">
    <property type="entry name" value="PKS_KR"/>
</dbReference>
<evidence type="ECO:0000256" key="5">
    <source>
        <dbReference type="ARBA" id="ARBA00022679"/>
    </source>
</evidence>
<dbReference type="InterPro" id="IPR050091">
    <property type="entry name" value="PKS_NRPS_Biosynth_Enz"/>
</dbReference>
<dbReference type="InterPro" id="IPR042104">
    <property type="entry name" value="PKS_dehydratase_sf"/>
</dbReference>
<dbReference type="SUPFAM" id="SSF52151">
    <property type="entry name" value="FabD/lysophospholipase-like"/>
    <property type="match status" value="1"/>
</dbReference>
<dbReference type="EMBL" id="WUUL01000001">
    <property type="protein sequence ID" value="MXQ52202.1"/>
    <property type="molecule type" value="Genomic_DNA"/>
</dbReference>
<dbReference type="CDD" id="cd00833">
    <property type="entry name" value="PKS"/>
    <property type="match status" value="1"/>
</dbReference>
<dbReference type="InterPro" id="IPR016039">
    <property type="entry name" value="Thiolase-like"/>
</dbReference>
<dbReference type="Gene3D" id="1.10.1200.10">
    <property type="entry name" value="ACP-like"/>
    <property type="match status" value="4"/>
</dbReference>
<comment type="function">
    <text evidence="1">Involved in some intermediate steps for the synthesis of the antibiotic polyketide bacillaene which is involved in secondary metabolism.</text>
</comment>
<dbReference type="InterPro" id="IPR016035">
    <property type="entry name" value="Acyl_Trfase/lysoPLipase"/>
</dbReference>
<feature type="active site" description="Proton acceptor; for dehydratase activity" evidence="6">
    <location>
        <position position="1925"/>
    </location>
</feature>
<dbReference type="Gene3D" id="3.40.47.10">
    <property type="match status" value="1"/>
</dbReference>
<dbReference type="SUPFAM" id="SSF54637">
    <property type="entry name" value="Thioesterase/thiol ester dehydrase-isomerase"/>
    <property type="match status" value="2"/>
</dbReference>
<evidence type="ECO:0000256" key="2">
    <source>
        <dbReference type="ARBA" id="ARBA00004789"/>
    </source>
</evidence>
<dbReference type="PANTHER" id="PTHR43775">
    <property type="entry name" value="FATTY ACID SYNTHASE"/>
    <property type="match status" value="1"/>
</dbReference>
<evidence type="ECO:0000313" key="9">
    <source>
        <dbReference type="EMBL" id="MXQ52202.1"/>
    </source>
</evidence>
<accession>A0A6I4VW20</accession>
<dbReference type="Gene3D" id="3.10.129.10">
    <property type="entry name" value="Hotdog Thioesterase"/>
    <property type="match status" value="2"/>
</dbReference>
<dbReference type="Proteomes" id="UP000430692">
    <property type="component" value="Unassembled WGS sequence"/>
</dbReference>
<dbReference type="UniPathway" id="UPA01003"/>
<dbReference type="Pfam" id="PF21089">
    <property type="entry name" value="PKS_DH_N"/>
    <property type="match status" value="1"/>
</dbReference>
<evidence type="ECO:0000259" key="7">
    <source>
        <dbReference type="PROSITE" id="PS52004"/>
    </source>
</evidence>
<keyword evidence="5" id="KW-0808">Transferase</keyword>
<evidence type="ECO:0000259" key="8">
    <source>
        <dbReference type="PROSITE" id="PS52019"/>
    </source>
</evidence>
<keyword evidence="3" id="KW-0596">Phosphopantetheine</keyword>
<dbReference type="InterPro" id="IPR016036">
    <property type="entry name" value="Malonyl_transacylase_ACP-bd"/>
</dbReference>
<dbReference type="SMART" id="SM00822">
    <property type="entry name" value="PKS_KR"/>
    <property type="match status" value="1"/>
</dbReference>
<comment type="pathway">
    <text evidence="2">Antibiotic biosynthesis; bacillaene biosynthesis.</text>
</comment>
<dbReference type="PANTHER" id="PTHR43775:SF37">
    <property type="entry name" value="SI:DKEY-61P9.11"/>
    <property type="match status" value="1"/>
</dbReference>